<dbReference type="InterPro" id="IPR050277">
    <property type="entry name" value="Sodium:Solute_Symporter"/>
</dbReference>
<dbReference type="AlphaFoldDB" id="A0A6N7ZES7"/>
<evidence type="ECO:0000313" key="11">
    <source>
        <dbReference type="EMBL" id="MTG87921.1"/>
    </source>
</evidence>
<evidence type="ECO:0000256" key="5">
    <source>
        <dbReference type="ARBA" id="ARBA00022692"/>
    </source>
</evidence>
<dbReference type="Pfam" id="PF00474">
    <property type="entry name" value="SSF"/>
    <property type="match status" value="1"/>
</dbReference>
<feature type="transmembrane region" description="Helical" evidence="10">
    <location>
        <begin position="75"/>
        <end position="96"/>
    </location>
</feature>
<dbReference type="PANTHER" id="PTHR48086">
    <property type="entry name" value="SODIUM/PROLINE SYMPORTER-RELATED"/>
    <property type="match status" value="1"/>
</dbReference>
<reference evidence="11 12" key="1">
    <citation type="submission" date="2019-11" db="EMBL/GenBank/DDBJ databases">
        <title>Cellulosimicrobium composti sp. nov. isolated from a compost.</title>
        <authorList>
            <person name="Yang Y."/>
        </authorList>
    </citation>
    <scope>NUCLEOTIDE SEQUENCE [LARGE SCALE GENOMIC DNA]</scope>
    <source>
        <strain evidence="11 12">BIT-GX5</strain>
    </source>
</reference>
<proteinExistence type="inferred from homology"/>
<feature type="transmembrane region" description="Helical" evidence="10">
    <location>
        <begin position="153"/>
        <end position="171"/>
    </location>
</feature>
<feature type="transmembrane region" description="Helical" evidence="10">
    <location>
        <begin position="231"/>
        <end position="257"/>
    </location>
</feature>
<dbReference type="Gene3D" id="1.20.1730.10">
    <property type="entry name" value="Sodium/glucose cotransporter"/>
    <property type="match status" value="1"/>
</dbReference>
<dbReference type="PANTHER" id="PTHR48086:SF6">
    <property type="entry name" value="CATION_ACETATE SYMPORTER ACTP"/>
    <property type="match status" value="1"/>
</dbReference>
<dbReference type="PROSITE" id="PS50283">
    <property type="entry name" value="NA_SOLUT_SYMP_3"/>
    <property type="match status" value="1"/>
</dbReference>
<feature type="transmembrane region" description="Helical" evidence="10">
    <location>
        <begin position="183"/>
        <end position="205"/>
    </location>
</feature>
<comment type="caution">
    <text evidence="11">The sequence shown here is derived from an EMBL/GenBank/DDBJ whole genome shotgun (WGS) entry which is preliminary data.</text>
</comment>
<sequence>MSTALPLVGVALLLLATGLIGFYGLRVSRTTSDFFVASRTVRPVWNAAAISGEYLSAGTFLGLSGLVLLSGAEAFWFPVGYAAGYLLVLLFVAGPLRRSGAYTIPDFVHARLDSVVARRVTSVLVLVIGWLYVVPQLHGAALVITAVAPVPPWVGSVGIAVVVSAVVAAGGMRSITFVQAFQFWVKLTALTLPLVLVLMALGGAFEPGGAAVTFDPATVFPHDAGPGGLDAYATASLLLALLLGTTGLPHVLVRFYTSPDGGSARRTTVVVLVMISVFYMVSSTLGLVARVVAPDLARPGVADTVVLELPTRLVPGVGGQLLAALVVAGAFAAFLGTSSGLVVALAGVVSQDLFGGTVRSFRWSAVACTLIPLAFALVTIPQGLVTSVGTVFVFAASALSPVILLGVWWRGLTARGAVAGMVVGSVLCATALLASSAIVASGYGAGPAGETAGGLPGVVRALLAQPAAWTIPLATATVVVVSLRDRHGPPLRTDRFLRRLHVPERRRS</sequence>
<feature type="transmembrane region" description="Helical" evidence="10">
    <location>
        <begin position="463"/>
        <end position="483"/>
    </location>
</feature>
<dbReference type="GO" id="GO:0006847">
    <property type="term" value="P:plasma membrane acetate transport"/>
    <property type="evidence" value="ECO:0007669"/>
    <property type="project" value="TreeGrafter"/>
</dbReference>
<evidence type="ECO:0000256" key="3">
    <source>
        <dbReference type="ARBA" id="ARBA00022448"/>
    </source>
</evidence>
<keyword evidence="6" id="KW-0769">Symport</keyword>
<feature type="transmembrane region" description="Helical" evidence="10">
    <location>
        <begin position="361"/>
        <end position="380"/>
    </location>
</feature>
<feature type="transmembrane region" description="Helical" evidence="10">
    <location>
        <begin position="116"/>
        <end position="133"/>
    </location>
</feature>
<keyword evidence="7 10" id="KW-1133">Transmembrane helix</keyword>
<evidence type="ECO:0000256" key="2">
    <source>
        <dbReference type="ARBA" id="ARBA00006434"/>
    </source>
</evidence>
<evidence type="ECO:0000256" key="9">
    <source>
        <dbReference type="RuleBase" id="RU362091"/>
    </source>
</evidence>
<dbReference type="InterPro" id="IPR001734">
    <property type="entry name" value="Na/solute_symporter"/>
</dbReference>
<feature type="transmembrane region" description="Helical" evidence="10">
    <location>
        <begin position="421"/>
        <end position="443"/>
    </location>
</feature>
<evidence type="ECO:0000256" key="1">
    <source>
        <dbReference type="ARBA" id="ARBA00004651"/>
    </source>
</evidence>
<evidence type="ECO:0000256" key="4">
    <source>
        <dbReference type="ARBA" id="ARBA00022475"/>
    </source>
</evidence>
<keyword evidence="5 10" id="KW-0812">Transmembrane</keyword>
<evidence type="ECO:0000313" key="12">
    <source>
        <dbReference type="Proteomes" id="UP000440668"/>
    </source>
</evidence>
<keyword evidence="3" id="KW-0813">Transport</keyword>
<evidence type="ECO:0000256" key="8">
    <source>
        <dbReference type="ARBA" id="ARBA00023136"/>
    </source>
</evidence>
<accession>A0A6N7ZES7</accession>
<evidence type="ECO:0000256" key="10">
    <source>
        <dbReference type="SAM" id="Phobius"/>
    </source>
</evidence>
<keyword evidence="8 10" id="KW-0472">Membrane</keyword>
<evidence type="ECO:0000256" key="6">
    <source>
        <dbReference type="ARBA" id="ARBA00022847"/>
    </source>
</evidence>
<dbReference type="EMBL" id="WMKA01000004">
    <property type="protein sequence ID" value="MTG87921.1"/>
    <property type="molecule type" value="Genomic_DNA"/>
</dbReference>
<name>A0A6N7ZES7_9MICO</name>
<dbReference type="GO" id="GO:0005886">
    <property type="term" value="C:plasma membrane"/>
    <property type="evidence" value="ECO:0007669"/>
    <property type="project" value="UniProtKB-SubCell"/>
</dbReference>
<gene>
    <name evidence="11" type="ORF">GJV82_02965</name>
</gene>
<comment type="similarity">
    <text evidence="2 9">Belongs to the sodium:solute symporter (SSF) (TC 2.A.21) family.</text>
</comment>
<feature type="transmembrane region" description="Helical" evidence="10">
    <location>
        <begin position="321"/>
        <end position="349"/>
    </location>
</feature>
<dbReference type="CDD" id="cd11480">
    <property type="entry name" value="SLC5sbd_u4"/>
    <property type="match status" value="1"/>
</dbReference>
<dbReference type="GO" id="GO:0015123">
    <property type="term" value="F:acetate transmembrane transporter activity"/>
    <property type="evidence" value="ECO:0007669"/>
    <property type="project" value="TreeGrafter"/>
</dbReference>
<dbReference type="Proteomes" id="UP000440668">
    <property type="component" value="Unassembled WGS sequence"/>
</dbReference>
<organism evidence="11 12">
    <name type="scientific">Cellulosimicrobium composti</name>
    <dbReference type="NCBI Taxonomy" id="2672572"/>
    <lineage>
        <taxon>Bacteria</taxon>
        <taxon>Bacillati</taxon>
        <taxon>Actinomycetota</taxon>
        <taxon>Actinomycetes</taxon>
        <taxon>Micrococcales</taxon>
        <taxon>Promicromonosporaceae</taxon>
        <taxon>Cellulosimicrobium</taxon>
    </lineage>
</organism>
<dbReference type="InterPro" id="IPR038377">
    <property type="entry name" value="Na/Glc_symporter_sf"/>
</dbReference>
<dbReference type="GO" id="GO:0015293">
    <property type="term" value="F:symporter activity"/>
    <property type="evidence" value="ECO:0007669"/>
    <property type="project" value="UniProtKB-KW"/>
</dbReference>
<feature type="transmembrane region" description="Helical" evidence="10">
    <location>
        <begin position="386"/>
        <end position="409"/>
    </location>
</feature>
<keyword evidence="4" id="KW-1003">Cell membrane</keyword>
<evidence type="ECO:0000256" key="7">
    <source>
        <dbReference type="ARBA" id="ARBA00022989"/>
    </source>
</evidence>
<feature type="transmembrane region" description="Helical" evidence="10">
    <location>
        <begin position="6"/>
        <end position="25"/>
    </location>
</feature>
<comment type="subcellular location">
    <subcellularLocation>
        <location evidence="1">Cell membrane</location>
        <topology evidence="1">Multi-pass membrane protein</topology>
    </subcellularLocation>
</comment>
<feature type="transmembrane region" description="Helical" evidence="10">
    <location>
        <begin position="45"/>
        <end position="69"/>
    </location>
</feature>
<protein>
    <submittedName>
        <fullName evidence="11">Cation acetate symporter</fullName>
    </submittedName>
</protein>
<dbReference type="RefSeq" id="WP_318657215.1">
    <property type="nucleotide sequence ID" value="NZ_WMKA01000004.1"/>
</dbReference>
<feature type="transmembrane region" description="Helical" evidence="10">
    <location>
        <begin position="269"/>
        <end position="293"/>
    </location>
</feature>